<reference evidence="2 3" key="1">
    <citation type="journal article" date="2018" name="Nat. Ecol. Evol.">
        <title>Shark genomes provide insights into elasmobranch evolution and the origin of vertebrates.</title>
        <authorList>
            <person name="Hara Y"/>
            <person name="Yamaguchi K"/>
            <person name="Onimaru K"/>
            <person name="Kadota M"/>
            <person name="Koyanagi M"/>
            <person name="Keeley SD"/>
            <person name="Tatsumi K"/>
            <person name="Tanaka K"/>
            <person name="Motone F"/>
            <person name="Kageyama Y"/>
            <person name="Nozu R"/>
            <person name="Adachi N"/>
            <person name="Nishimura O"/>
            <person name="Nakagawa R"/>
            <person name="Tanegashima C"/>
            <person name="Kiyatake I"/>
            <person name="Matsumoto R"/>
            <person name="Murakumo K"/>
            <person name="Nishida K"/>
            <person name="Terakita A"/>
            <person name="Kuratani S"/>
            <person name="Sato K"/>
            <person name="Hyodo S Kuraku.S."/>
        </authorList>
    </citation>
    <scope>NUCLEOTIDE SEQUENCE [LARGE SCALE GENOMIC DNA]</scope>
</reference>
<organism evidence="2 3">
    <name type="scientific">Chiloscyllium punctatum</name>
    <name type="common">Brownbanded bambooshark</name>
    <name type="synonym">Hemiscyllium punctatum</name>
    <dbReference type="NCBI Taxonomy" id="137246"/>
    <lineage>
        <taxon>Eukaryota</taxon>
        <taxon>Metazoa</taxon>
        <taxon>Chordata</taxon>
        <taxon>Craniata</taxon>
        <taxon>Vertebrata</taxon>
        <taxon>Chondrichthyes</taxon>
        <taxon>Elasmobranchii</taxon>
        <taxon>Galeomorphii</taxon>
        <taxon>Galeoidea</taxon>
        <taxon>Orectolobiformes</taxon>
        <taxon>Hemiscylliidae</taxon>
        <taxon>Chiloscyllium</taxon>
    </lineage>
</organism>
<dbReference type="AlphaFoldDB" id="A0A401RPV0"/>
<keyword evidence="3" id="KW-1185">Reference proteome</keyword>
<dbReference type="Proteomes" id="UP000287033">
    <property type="component" value="Unassembled WGS sequence"/>
</dbReference>
<feature type="region of interest" description="Disordered" evidence="1">
    <location>
        <begin position="51"/>
        <end position="77"/>
    </location>
</feature>
<gene>
    <name evidence="2" type="ORF">chiPu_0018785</name>
</gene>
<proteinExistence type="predicted"/>
<evidence type="ECO:0000256" key="1">
    <source>
        <dbReference type="SAM" id="MobiDB-lite"/>
    </source>
</evidence>
<dbReference type="EMBL" id="BEZZ01001695">
    <property type="protein sequence ID" value="GCC20178.1"/>
    <property type="molecule type" value="Genomic_DNA"/>
</dbReference>
<evidence type="ECO:0000313" key="3">
    <source>
        <dbReference type="Proteomes" id="UP000287033"/>
    </source>
</evidence>
<sequence>MPAGARTFASEEKAGTPLSLSLSEPGKMAASAILGGFRRLHLPTILTDLPIRTAPRPPTNPLGNFRHTPPSRPGMGVVRSGTFGRFGIVRGRKATSQAGYLFQGALSVLLGSFWNPSTAFGSFRR</sequence>
<name>A0A401RPV0_CHIPU</name>
<comment type="caution">
    <text evidence="2">The sequence shown here is derived from an EMBL/GenBank/DDBJ whole genome shotgun (WGS) entry which is preliminary data.</text>
</comment>
<evidence type="ECO:0000313" key="2">
    <source>
        <dbReference type="EMBL" id="GCC20178.1"/>
    </source>
</evidence>
<protein>
    <submittedName>
        <fullName evidence="2">Uncharacterized protein</fullName>
    </submittedName>
</protein>
<accession>A0A401RPV0</accession>